<evidence type="ECO:0000313" key="2">
    <source>
        <dbReference type="Proteomes" id="UP000551709"/>
    </source>
</evidence>
<reference evidence="1" key="1">
    <citation type="journal article" date="2017" name="Syst. Appl. Microbiol.">
        <title>Soybeans inoculated with root zone soils of Canadian native legumes harbour diverse and novel Bradyrhizobium spp. that possess agricultural potential.</title>
        <authorList>
            <person name="Bromfield E.S.P."/>
            <person name="Cloutier S."/>
            <person name="Tambong J.T."/>
            <person name="Tran Thi T.V."/>
        </authorList>
    </citation>
    <scope>NUCLEOTIDE SEQUENCE</scope>
    <source>
        <strain evidence="1">1S5</strain>
    </source>
</reference>
<organism evidence="1 2">
    <name type="scientific">Bradyrhizobium barranii subsp. apii</name>
    <dbReference type="NCBI Taxonomy" id="2819348"/>
    <lineage>
        <taxon>Bacteria</taxon>
        <taxon>Pseudomonadati</taxon>
        <taxon>Pseudomonadota</taxon>
        <taxon>Alphaproteobacteria</taxon>
        <taxon>Hyphomicrobiales</taxon>
        <taxon>Nitrobacteraceae</taxon>
        <taxon>Bradyrhizobium</taxon>
        <taxon>Bradyrhizobium barranii</taxon>
    </lineage>
</organism>
<proteinExistence type="predicted"/>
<protein>
    <submittedName>
        <fullName evidence="1">Uncharacterized protein</fullName>
    </submittedName>
</protein>
<name>A0A8T5VI52_9BRAD</name>
<evidence type="ECO:0000313" key="1">
    <source>
        <dbReference type="EMBL" id="UPT84607.1"/>
    </source>
</evidence>
<gene>
    <name evidence="1" type="ORF">HAP41_0000030160</name>
</gene>
<dbReference type="Proteomes" id="UP000551709">
    <property type="component" value="Chromosome"/>
</dbReference>
<dbReference type="EMBL" id="CP096255">
    <property type="protein sequence ID" value="UPT84607.1"/>
    <property type="molecule type" value="Genomic_DNA"/>
</dbReference>
<dbReference type="AlphaFoldDB" id="A0A8T5VI52"/>
<dbReference type="Gene3D" id="3.40.50.850">
    <property type="entry name" value="Isochorismatase-like"/>
    <property type="match status" value="1"/>
</dbReference>
<sequence length="178" mass="19370">MLADPRHSRVVLLNLARGSVAGGAEAFAIRCFEALALLPICRDLLGAPLIAFGEYQPGSLSEEVAAAIEHFQSEALSPWRDPAFAAHLADADVGIVFLGGLYLEEDVLIAAIESASRGYEVRLLSDLAFARREADRQIVVDRLAHHGIVTTTVRQTLFEWAMACDDRASTLRIQQLLS</sequence>
<dbReference type="RefSeq" id="WP_166093971.1">
    <property type="nucleotide sequence ID" value="NZ_CP096251.1"/>
</dbReference>
<accession>A0A8T5VI52</accession>
<dbReference type="InterPro" id="IPR036380">
    <property type="entry name" value="Isochorismatase-like_sf"/>
</dbReference>
<reference evidence="1" key="2">
    <citation type="submission" date="2022-04" db="EMBL/GenBank/DDBJ databases">
        <authorList>
            <person name="Bromfield E.S.P."/>
            <person name="Cloutier S."/>
        </authorList>
    </citation>
    <scope>NUCLEOTIDE SEQUENCE</scope>
    <source>
        <strain evidence="1">1S5</strain>
    </source>
</reference>
<dbReference type="SUPFAM" id="SSF52499">
    <property type="entry name" value="Isochorismatase-like hydrolases"/>
    <property type="match status" value="1"/>
</dbReference>